<dbReference type="Proteomes" id="UP000242287">
    <property type="component" value="Unassembled WGS sequence"/>
</dbReference>
<comment type="subcellular location">
    <subcellularLocation>
        <location evidence="1">Membrane</location>
        <topology evidence="1">Multi-pass membrane protein</topology>
    </subcellularLocation>
</comment>
<feature type="transmembrane region" description="Helical" evidence="4">
    <location>
        <begin position="101"/>
        <end position="121"/>
    </location>
</feature>
<feature type="transmembrane region" description="Helical" evidence="4">
    <location>
        <begin position="167"/>
        <end position="186"/>
    </location>
</feature>
<dbReference type="GO" id="GO:0016020">
    <property type="term" value="C:membrane"/>
    <property type="evidence" value="ECO:0007669"/>
    <property type="project" value="UniProtKB-SubCell"/>
</dbReference>
<dbReference type="InterPro" id="IPR011701">
    <property type="entry name" value="MFS"/>
</dbReference>
<accession>A0A2A9NJW1</accession>
<evidence type="ECO:0000256" key="3">
    <source>
        <dbReference type="SAM" id="MobiDB-lite"/>
    </source>
</evidence>
<feature type="transmembrane region" description="Helical" evidence="4">
    <location>
        <begin position="261"/>
        <end position="283"/>
    </location>
</feature>
<sequence length="499" mass="54484">MDGKLVLAEACRGCMGITAGVGYTCLIRSLACVWVLNRRLLPLAMNHQTVDESPQTRSGTYSAEATLPQPSSKETNGAIVDIEPAQMAPPVDNPEGTLRGWLTVFGGFLVLFGTFGVVQSFGVYQDIYTRKTLSQWSASEISWIGSVQGFFVFAVGFPAGRLFDKGYFYHCMRFGTLLYIFSMFMLSLVKPQHYYQNFLAQGVGMGIGMGLMFLPAITIVSHWFRARRSLAMGLVVSGSSLGGCLYPIMLNNIFRSSETVGFPWAVRSVAFLDLGVLIIANILMRTRLPPKRAGGHGAVMKEILTDLPYMTFVVGTFLLFWGVFVPFFYLQLYAAKHMVLPNITRYSITMMNAASLVGRIVPNHLADMYGLFNVLIPSAMVCGALVFALIGATNVAGVVIFALLYGFFSGGVIALATPAATKFVTHQDLSDVGIRVGLLSFVLAFALLTGSPIAGALLSHQNYKWPRPLIFAAVVMFAGSACHIVVWRIFVLRKGTKRV</sequence>
<organism evidence="6 7">
    <name type="scientific">Amanita thiersii Skay4041</name>
    <dbReference type="NCBI Taxonomy" id="703135"/>
    <lineage>
        <taxon>Eukaryota</taxon>
        <taxon>Fungi</taxon>
        <taxon>Dikarya</taxon>
        <taxon>Basidiomycota</taxon>
        <taxon>Agaricomycotina</taxon>
        <taxon>Agaricomycetes</taxon>
        <taxon>Agaricomycetidae</taxon>
        <taxon>Agaricales</taxon>
        <taxon>Pluteineae</taxon>
        <taxon>Amanitaceae</taxon>
        <taxon>Amanita</taxon>
    </lineage>
</organism>
<feature type="transmembrane region" description="Helical" evidence="4">
    <location>
        <begin position="229"/>
        <end position="249"/>
    </location>
</feature>
<keyword evidence="4" id="KW-0812">Transmembrane</keyword>
<dbReference type="PANTHER" id="PTHR11360">
    <property type="entry name" value="MONOCARBOXYLATE TRANSPORTER"/>
    <property type="match status" value="1"/>
</dbReference>
<feature type="transmembrane region" description="Helical" evidence="4">
    <location>
        <begin position="469"/>
        <end position="491"/>
    </location>
</feature>
<feature type="domain" description="Major facilitator superfamily (MFS) profile" evidence="5">
    <location>
        <begin position="308"/>
        <end position="499"/>
    </location>
</feature>
<feature type="transmembrane region" description="Helical" evidence="4">
    <location>
        <begin position="432"/>
        <end position="457"/>
    </location>
</feature>
<dbReference type="Pfam" id="PF07690">
    <property type="entry name" value="MFS_1"/>
    <property type="match status" value="1"/>
</dbReference>
<feature type="transmembrane region" description="Helical" evidence="4">
    <location>
        <begin position="368"/>
        <end position="390"/>
    </location>
</feature>
<dbReference type="InterPro" id="IPR020846">
    <property type="entry name" value="MFS_dom"/>
</dbReference>
<proteinExistence type="inferred from homology"/>
<dbReference type="SUPFAM" id="SSF103473">
    <property type="entry name" value="MFS general substrate transporter"/>
    <property type="match status" value="1"/>
</dbReference>
<feature type="transmembrane region" description="Helical" evidence="4">
    <location>
        <begin position="343"/>
        <end position="361"/>
    </location>
</feature>
<protein>
    <recommendedName>
        <fullName evidence="5">Major facilitator superfamily (MFS) profile domain-containing protein</fullName>
    </recommendedName>
</protein>
<dbReference type="OrthoDB" id="6499973at2759"/>
<dbReference type="PROSITE" id="PS50850">
    <property type="entry name" value="MFS"/>
    <property type="match status" value="1"/>
</dbReference>
<feature type="transmembrane region" description="Helical" evidence="4">
    <location>
        <begin position="15"/>
        <end position="36"/>
    </location>
</feature>
<evidence type="ECO:0000313" key="7">
    <source>
        <dbReference type="Proteomes" id="UP000242287"/>
    </source>
</evidence>
<feature type="transmembrane region" description="Helical" evidence="4">
    <location>
        <begin position="141"/>
        <end position="160"/>
    </location>
</feature>
<keyword evidence="4" id="KW-0472">Membrane</keyword>
<evidence type="ECO:0000256" key="1">
    <source>
        <dbReference type="ARBA" id="ARBA00004141"/>
    </source>
</evidence>
<keyword evidence="4" id="KW-1133">Transmembrane helix</keyword>
<dbReference type="PANTHER" id="PTHR11360:SF234">
    <property type="entry name" value="MFS-TYPE TRANSPORTER DBAD-RELATED"/>
    <property type="match status" value="1"/>
</dbReference>
<dbReference type="InterPro" id="IPR036259">
    <property type="entry name" value="MFS_trans_sf"/>
</dbReference>
<dbReference type="AlphaFoldDB" id="A0A2A9NJW1"/>
<feature type="transmembrane region" description="Helical" evidence="4">
    <location>
        <begin position="396"/>
        <end position="420"/>
    </location>
</feature>
<feature type="transmembrane region" description="Helical" evidence="4">
    <location>
        <begin position="198"/>
        <end position="217"/>
    </location>
</feature>
<gene>
    <name evidence="6" type="ORF">AMATHDRAFT_65048</name>
</gene>
<keyword evidence="7" id="KW-1185">Reference proteome</keyword>
<feature type="transmembrane region" description="Helical" evidence="4">
    <location>
        <begin position="309"/>
        <end position="331"/>
    </location>
</feature>
<dbReference type="GO" id="GO:0022857">
    <property type="term" value="F:transmembrane transporter activity"/>
    <property type="evidence" value="ECO:0007669"/>
    <property type="project" value="InterPro"/>
</dbReference>
<reference evidence="6 7" key="1">
    <citation type="submission" date="2014-02" db="EMBL/GenBank/DDBJ databases">
        <title>Transposable element dynamics among asymbiotic and ectomycorrhizal Amanita fungi.</title>
        <authorList>
            <consortium name="DOE Joint Genome Institute"/>
            <person name="Hess J."/>
            <person name="Skrede I."/>
            <person name="Wolfe B."/>
            <person name="LaButti K."/>
            <person name="Ohm R.A."/>
            <person name="Grigoriev I.V."/>
            <person name="Pringle A."/>
        </authorList>
    </citation>
    <scope>NUCLEOTIDE SEQUENCE [LARGE SCALE GENOMIC DNA]</scope>
    <source>
        <strain evidence="6 7">SKay4041</strain>
    </source>
</reference>
<evidence type="ECO:0000313" key="6">
    <source>
        <dbReference type="EMBL" id="PFH48581.1"/>
    </source>
</evidence>
<dbReference type="Gene3D" id="1.20.1250.20">
    <property type="entry name" value="MFS general substrate transporter like domains"/>
    <property type="match status" value="2"/>
</dbReference>
<comment type="similarity">
    <text evidence="2">Belongs to the major facilitator superfamily. Monocarboxylate porter (TC 2.A.1.13) family.</text>
</comment>
<evidence type="ECO:0000256" key="4">
    <source>
        <dbReference type="SAM" id="Phobius"/>
    </source>
</evidence>
<dbReference type="InterPro" id="IPR050327">
    <property type="entry name" value="Proton-linked_MCT"/>
</dbReference>
<evidence type="ECO:0000256" key="2">
    <source>
        <dbReference type="ARBA" id="ARBA00006727"/>
    </source>
</evidence>
<feature type="region of interest" description="Disordered" evidence="3">
    <location>
        <begin position="51"/>
        <end position="73"/>
    </location>
</feature>
<evidence type="ECO:0000259" key="5">
    <source>
        <dbReference type="PROSITE" id="PS50850"/>
    </source>
</evidence>
<dbReference type="EMBL" id="KZ302057">
    <property type="protein sequence ID" value="PFH48581.1"/>
    <property type="molecule type" value="Genomic_DNA"/>
</dbReference>
<name>A0A2A9NJW1_9AGAR</name>